<name>A0AA42B5P8_PAPNU</name>
<evidence type="ECO:0000313" key="1">
    <source>
        <dbReference type="EMBL" id="MCL7051451.1"/>
    </source>
</evidence>
<sequence length="100" mass="11363">MEYLGKCMGRKYASRRTKMSSHFTLLATAEGATVEDAKNKPYKNVTQDDWNWLCDHVFNTTAFKKRSAAGKKARNVVPYNHRGGSKSHVVHMEALSFCHL</sequence>
<reference evidence="1" key="1">
    <citation type="submission" date="2022-03" db="EMBL/GenBank/DDBJ databases">
        <title>A functionally conserved STORR gene fusion in Papaver species that diverged 16.8 million years ago.</title>
        <authorList>
            <person name="Catania T."/>
        </authorList>
    </citation>
    <scope>NUCLEOTIDE SEQUENCE</scope>
    <source>
        <strain evidence="1">S-191538</strain>
    </source>
</reference>
<accession>A0AA42B5P8</accession>
<keyword evidence="2" id="KW-1185">Reference proteome</keyword>
<gene>
    <name evidence="1" type="ORF">MKW94_012392</name>
</gene>
<proteinExistence type="predicted"/>
<protein>
    <submittedName>
        <fullName evidence="1">Uncharacterized protein</fullName>
    </submittedName>
</protein>
<organism evidence="1 2">
    <name type="scientific">Papaver nudicaule</name>
    <name type="common">Iceland poppy</name>
    <dbReference type="NCBI Taxonomy" id="74823"/>
    <lineage>
        <taxon>Eukaryota</taxon>
        <taxon>Viridiplantae</taxon>
        <taxon>Streptophyta</taxon>
        <taxon>Embryophyta</taxon>
        <taxon>Tracheophyta</taxon>
        <taxon>Spermatophyta</taxon>
        <taxon>Magnoliopsida</taxon>
        <taxon>Ranunculales</taxon>
        <taxon>Papaveraceae</taxon>
        <taxon>Papaveroideae</taxon>
        <taxon>Papaver</taxon>
    </lineage>
</organism>
<dbReference type="AlphaFoldDB" id="A0AA42B5P8"/>
<dbReference type="EMBL" id="JAJJMA010338614">
    <property type="protein sequence ID" value="MCL7051451.1"/>
    <property type="molecule type" value="Genomic_DNA"/>
</dbReference>
<dbReference type="Proteomes" id="UP001177140">
    <property type="component" value="Unassembled WGS sequence"/>
</dbReference>
<comment type="caution">
    <text evidence="1">The sequence shown here is derived from an EMBL/GenBank/DDBJ whole genome shotgun (WGS) entry which is preliminary data.</text>
</comment>
<evidence type="ECO:0000313" key="2">
    <source>
        <dbReference type="Proteomes" id="UP001177140"/>
    </source>
</evidence>